<protein>
    <submittedName>
        <fullName evidence="2">Uncharacterized protein</fullName>
    </submittedName>
</protein>
<dbReference type="AlphaFoldDB" id="A0A2H5NNW3"/>
<organism evidence="2 3">
    <name type="scientific">Citrus unshiu</name>
    <name type="common">Satsuma mandarin</name>
    <name type="synonym">Citrus nobilis var. unshiu</name>
    <dbReference type="NCBI Taxonomy" id="55188"/>
    <lineage>
        <taxon>Eukaryota</taxon>
        <taxon>Viridiplantae</taxon>
        <taxon>Streptophyta</taxon>
        <taxon>Embryophyta</taxon>
        <taxon>Tracheophyta</taxon>
        <taxon>Spermatophyta</taxon>
        <taxon>Magnoliopsida</taxon>
        <taxon>eudicotyledons</taxon>
        <taxon>Gunneridae</taxon>
        <taxon>Pentapetalae</taxon>
        <taxon>rosids</taxon>
        <taxon>malvids</taxon>
        <taxon>Sapindales</taxon>
        <taxon>Rutaceae</taxon>
        <taxon>Aurantioideae</taxon>
        <taxon>Citrus</taxon>
    </lineage>
</organism>
<dbReference type="PANTHER" id="PTHR37237">
    <property type="entry name" value="OS02G0567000 PROTEIN"/>
    <property type="match status" value="1"/>
</dbReference>
<name>A0A2H5NNW3_CITUN</name>
<proteinExistence type="predicted"/>
<evidence type="ECO:0000256" key="1">
    <source>
        <dbReference type="SAM" id="MobiDB-lite"/>
    </source>
</evidence>
<keyword evidence="3" id="KW-1185">Reference proteome</keyword>
<accession>A0A2H5NNW3</accession>
<dbReference type="Proteomes" id="UP000236630">
    <property type="component" value="Unassembled WGS sequence"/>
</dbReference>
<sequence length="204" mass="22264">MENKTKLESEIKMRGIGGPLLTIGDLLSDVGGETVTASDSSHSSSPSSLVQDSNSTPHSLDLTKLFQENYDQLNKAFSGSDHSWTALTLKLCTALETANKLVQSTNTNVTLLSEKVLELERVVQREDSATAAAKAINVSLNRKQGQSIASGFNSSVRNHRDATQHNCFNSEACLESKQDSPFKFFSCGCLSFFHRSLPHLIQNK</sequence>
<feature type="region of interest" description="Disordered" evidence="1">
    <location>
        <begin position="34"/>
        <end position="56"/>
    </location>
</feature>
<reference evidence="2 3" key="1">
    <citation type="journal article" date="2017" name="Front. Genet.">
        <title>Draft sequencing of the heterozygous diploid genome of Satsuma (Citrus unshiu Marc.) using a hybrid assembly approach.</title>
        <authorList>
            <person name="Shimizu T."/>
            <person name="Tanizawa Y."/>
            <person name="Mochizuki T."/>
            <person name="Nagasaki H."/>
            <person name="Yoshioka T."/>
            <person name="Toyoda A."/>
            <person name="Fujiyama A."/>
            <person name="Kaminuma E."/>
            <person name="Nakamura Y."/>
        </authorList>
    </citation>
    <scope>NUCLEOTIDE SEQUENCE [LARGE SCALE GENOMIC DNA]</scope>
    <source>
        <strain evidence="3">cv. Miyagawa wase</strain>
    </source>
</reference>
<feature type="compositionally biased region" description="Low complexity" evidence="1">
    <location>
        <begin position="38"/>
        <end position="55"/>
    </location>
</feature>
<evidence type="ECO:0000313" key="2">
    <source>
        <dbReference type="EMBL" id="GAY41747.1"/>
    </source>
</evidence>
<gene>
    <name evidence="2" type="ORF">CUMW_061830</name>
</gene>
<dbReference type="PANTHER" id="PTHR37237:SF1">
    <property type="entry name" value="OS02G0567000 PROTEIN"/>
    <property type="match status" value="1"/>
</dbReference>
<comment type="caution">
    <text evidence="2">The sequence shown here is derived from an EMBL/GenBank/DDBJ whole genome shotgun (WGS) entry which is preliminary data.</text>
</comment>
<dbReference type="EMBL" id="BDQV01000014">
    <property type="protein sequence ID" value="GAY41747.1"/>
    <property type="molecule type" value="Genomic_DNA"/>
</dbReference>
<evidence type="ECO:0000313" key="3">
    <source>
        <dbReference type="Proteomes" id="UP000236630"/>
    </source>
</evidence>
<dbReference type="STRING" id="55188.A0A2H5NNW3"/>